<feature type="domain" description="ABC transporter" evidence="12">
    <location>
        <begin position="235"/>
        <end position="469"/>
    </location>
</feature>
<dbReference type="eggNOG" id="COG0842">
    <property type="taxonomic scope" value="Bacteria"/>
</dbReference>
<dbReference type="GO" id="GO:0140359">
    <property type="term" value="F:ABC-type transporter activity"/>
    <property type="evidence" value="ECO:0007669"/>
    <property type="project" value="InterPro"/>
</dbReference>
<dbReference type="InterPro" id="IPR000253">
    <property type="entry name" value="FHA_dom"/>
</dbReference>
<keyword evidence="6 10" id="KW-1133">Transmembrane helix</keyword>
<dbReference type="SUPFAM" id="SSF49879">
    <property type="entry name" value="SMAD/FHA domain"/>
    <property type="match status" value="2"/>
</dbReference>
<feature type="region of interest" description="Disordered" evidence="9">
    <location>
        <begin position="790"/>
        <end position="823"/>
    </location>
</feature>
<evidence type="ECO:0000256" key="4">
    <source>
        <dbReference type="ARBA" id="ARBA00022741"/>
    </source>
</evidence>
<dbReference type="STRING" id="13035.Dacsa_3315"/>
<keyword evidence="2" id="KW-0813">Transport</keyword>
<proteinExistence type="predicted"/>
<dbReference type="Pfam" id="PF00498">
    <property type="entry name" value="FHA"/>
    <property type="match status" value="2"/>
</dbReference>
<keyword evidence="8" id="KW-0175">Coiled coil</keyword>
<evidence type="ECO:0000256" key="2">
    <source>
        <dbReference type="ARBA" id="ARBA00022448"/>
    </source>
</evidence>
<dbReference type="AlphaFoldDB" id="K9YZA6"/>
<feature type="transmembrane region" description="Helical" evidence="10">
    <location>
        <begin position="547"/>
        <end position="569"/>
    </location>
</feature>
<dbReference type="HOGENOM" id="CLU_012042_0_0_3"/>
<keyword evidence="3 10" id="KW-0812">Transmembrane</keyword>
<dbReference type="PANTHER" id="PTHR48041:SF139">
    <property type="entry name" value="PROTEIN SCARLET"/>
    <property type="match status" value="1"/>
</dbReference>
<dbReference type="RefSeq" id="WP_015230798.1">
    <property type="nucleotide sequence ID" value="NC_019780.1"/>
</dbReference>
<dbReference type="KEGG" id="dsl:Dacsa_3315"/>
<evidence type="ECO:0000259" key="11">
    <source>
        <dbReference type="PROSITE" id="PS50006"/>
    </source>
</evidence>
<evidence type="ECO:0000313" key="13">
    <source>
        <dbReference type="EMBL" id="AFZ51822.1"/>
    </source>
</evidence>
<sequence>MSVSLRSNQEEENQELFTFEEGIINIGRNQDNDLILNDLQVSGNHAQLVIEENRCFIIDLNSSNGTYVNGEPIASREHWELHEDDTIQIGEKCFQFRFLNSSQETILMGQTTFSPPETRQTIITPQDRSQGEMIVSAESVNLQGRSELKIGRDPQNDQVIAHPSVSRFHGRIQKEDESFYIYDLNSTNGTYVNGRAIHKKRVLKPGDLISIGPWRSEFNIDETLIVRNEEGKLRIDAVNLNKVVGKGVNLLNDISFSIEPNEFVVIAGVSGGGKSTLMDALNGSRPATSGVVLVNGNDLYRNYNAYRSQIGYVPQKDIVHVDLTAVEALDFAAQLRMPADTTGKERQDRLQQVLGELGLSHRANVPFKELSGGQQKRVSIGVELITRPSLFFLDEATSGLDPGTEGEMMKLLKDLANEGRTIILITHATENVTLCNQVVFLAKGGNLAYYGSPNDAIEYFEVDRFNEIYRKVENTEDPKVWKTEYEDSDWYQTYVVERQSSLPTINREPVTETSRQPKSPRTQHISSWRQFLILTERNLAIIKRDRASLILMLAIAPVLGVLDFFTWQAKIFDTSNGDPGQGITMLFTAALIAVMVGSLSTMREIVKEQEIYRRERMIVLKLLPYLFSKVAVSLILALYQALVFLLFKVLAVDLPLSFSVLSGFYLTLLLATLSGMMLGLLVSAIAPNPNIAPLLTIIVLVPQITFGGGVLPVNTLGTPGLILNHLSLTKWSFESLVTITGLGTDVGNDPCWELPKTERNNLSETQIQNCDCFGKSIFRACEFPGIAGKYDPAVDEPEPQKPTEPDAPPTAPKKPESPSFQAQQQYEEDLDDYQAAIEDYQTQVNQYQERIDTWQDQYSRWKENYESAIGEAEGLIDRFYTDYGNAFAVNVVRHWSILTGLMVIMFGALYGIQKRKDII</sequence>
<dbReference type="Proteomes" id="UP000010482">
    <property type="component" value="Chromosome"/>
</dbReference>
<evidence type="ECO:0000256" key="1">
    <source>
        <dbReference type="ARBA" id="ARBA00004141"/>
    </source>
</evidence>
<dbReference type="InterPro" id="IPR027417">
    <property type="entry name" value="P-loop_NTPase"/>
</dbReference>
<dbReference type="GO" id="GO:0016887">
    <property type="term" value="F:ATP hydrolysis activity"/>
    <property type="evidence" value="ECO:0007669"/>
    <property type="project" value="InterPro"/>
</dbReference>
<dbReference type="PROSITE" id="PS00211">
    <property type="entry name" value="ABC_TRANSPORTER_1"/>
    <property type="match status" value="1"/>
</dbReference>
<dbReference type="PROSITE" id="PS50006">
    <property type="entry name" value="FHA_DOMAIN"/>
    <property type="match status" value="2"/>
</dbReference>
<evidence type="ECO:0000259" key="12">
    <source>
        <dbReference type="PROSITE" id="PS50893"/>
    </source>
</evidence>
<evidence type="ECO:0000256" key="3">
    <source>
        <dbReference type="ARBA" id="ARBA00022692"/>
    </source>
</evidence>
<keyword evidence="4" id="KW-0547">Nucleotide-binding</keyword>
<feature type="domain" description="FHA" evidence="11">
    <location>
        <begin position="24"/>
        <end position="73"/>
    </location>
</feature>
<dbReference type="eggNOG" id="COG1131">
    <property type="taxonomic scope" value="Bacteria"/>
</dbReference>
<evidence type="ECO:0000256" key="9">
    <source>
        <dbReference type="SAM" id="MobiDB-lite"/>
    </source>
</evidence>
<feature type="transmembrane region" description="Helical" evidence="10">
    <location>
        <begin position="895"/>
        <end position="912"/>
    </location>
</feature>
<dbReference type="OrthoDB" id="151099at2"/>
<gene>
    <name evidence="13" type="ORF">Dacsa_3315</name>
</gene>
<dbReference type="GO" id="GO:0005524">
    <property type="term" value="F:ATP binding"/>
    <property type="evidence" value="ECO:0007669"/>
    <property type="project" value="UniProtKB-KW"/>
</dbReference>
<dbReference type="Gene3D" id="2.60.200.20">
    <property type="match status" value="2"/>
</dbReference>
<dbReference type="InterPro" id="IPR017871">
    <property type="entry name" value="ABC_transporter-like_CS"/>
</dbReference>
<name>K9YZA6_DACS8</name>
<dbReference type="SMART" id="SM00382">
    <property type="entry name" value="AAA"/>
    <property type="match status" value="1"/>
</dbReference>
<feature type="transmembrane region" description="Helical" evidence="10">
    <location>
        <begin position="694"/>
        <end position="713"/>
    </location>
</feature>
<dbReference type="CDD" id="cd00060">
    <property type="entry name" value="FHA"/>
    <property type="match status" value="2"/>
</dbReference>
<dbReference type="EMBL" id="CP003944">
    <property type="protein sequence ID" value="AFZ51822.1"/>
    <property type="molecule type" value="Genomic_DNA"/>
</dbReference>
<organism evidence="13 14">
    <name type="scientific">Dactylococcopsis salina (strain PCC 8305)</name>
    <name type="common">Myxobactron salinum</name>
    <dbReference type="NCBI Taxonomy" id="13035"/>
    <lineage>
        <taxon>Bacteria</taxon>
        <taxon>Bacillati</taxon>
        <taxon>Cyanobacteriota</taxon>
        <taxon>Cyanophyceae</taxon>
        <taxon>Nodosilineales</taxon>
        <taxon>Cymatolegaceae</taxon>
        <taxon>Dactylococcopsis</taxon>
    </lineage>
</organism>
<dbReference type="PANTHER" id="PTHR48041">
    <property type="entry name" value="ABC TRANSPORTER G FAMILY MEMBER 28"/>
    <property type="match status" value="1"/>
</dbReference>
<feature type="transmembrane region" description="Helical" evidence="10">
    <location>
        <begin position="622"/>
        <end position="647"/>
    </location>
</feature>
<dbReference type="InterPro" id="IPR050352">
    <property type="entry name" value="ABCG_transporters"/>
</dbReference>
<dbReference type="InterPro" id="IPR003593">
    <property type="entry name" value="AAA+_ATPase"/>
</dbReference>
<dbReference type="InterPro" id="IPR003439">
    <property type="entry name" value="ABC_transporter-like_ATP-bd"/>
</dbReference>
<evidence type="ECO:0000256" key="6">
    <source>
        <dbReference type="ARBA" id="ARBA00022989"/>
    </source>
</evidence>
<dbReference type="SUPFAM" id="SSF52540">
    <property type="entry name" value="P-loop containing nucleoside triphosphate hydrolases"/>
    <property type="match status" value="1"/>
</dbReference>
<dbReference type="InterPro" id="IPR008984">
    <property type="entry name" value="SMAD_FHA_dom_sf"/>
</dbReference>
<dbReference type="Gene3D" id="3.40.50.300">
    <property type="entry name" value="P-loop containing nucleotide triphosphate hydrolases"/>
    <property type="match status" value="1"/>
</dbReference>
<feature type="domain" description="FHA" evidence="11">
    <location>
        <begin position="148"/>
        <end position="197"/>
    </location>
</feature>
<dbReference type="Pfam" id="PF01061">
    <property type="entry name" value="ABC2_membrane"/>
    <property type="match status" value="1"/>
</dbReference>
<evidence type="ECO:0000256" key="8">
    <source>
        <dbReference type="SAM" id="Coils"/>
    </source>
</evidence>
<dbReference type="GO" id="GO:0016020">
    <property type="term" value="C:membrane"/>
    <property type="evidence" value="ECO:0007669"/>
    <property type="project" value="UniProtKB-SubCell"/>
</dbReference>
<comment type="subcellular location">
    <subcellularLocation>
        <location evidence="1">Membrane</location>
        <topology evidence="1">Multi-pass membrane protein</topology>
    </subcellularLocation>
</comment>
<dbReference type="PATRIC" id="fig|13035.3.peg.3755"/>
<feature type="transmembrane region" description="Helical" evidence="10">
    <location>
        <begin position="659"/>
        <end position="682"/>
    </location>
</feature>
<accession>K9YZA6</accession>
<evidence type="ECO:0000256" key="7">
    <source>
        <dbReference type="ARBA" id="ARBA00023136"/>
    </source>
</evidence>
<feature type="transmembrane region" description="Helical" evidence="10">
    <location>
        <begin position="581"/>
        <end position="601"/>
    </location>
</feature>
<keyword evidence="14" id="KW-1185">Reference proteome</keyword>
<keyword evidence="5" id="KW-0067">ATP-binding</keyword>
<reference evidence="13" key="1">
    <citation type="submission" date="2012-04" db="EMBL/GenBank/DDBJ databases">
        <title>Finished genome of Dactylococcopsis salina PCC 8305.</title>
        <authorList>
            <consortium name="US DOE Joint Genome Institute"/>
            <person name="Gugger M."/>
            <person name="Coursin T."/>
            <person name="Rippka R."/>
            <person name="Tandeau De Marsac N."/>
            <person name="Huntemann M."/>
            <person name="Wei C.-L."/>
            <person name="Han J."/>
            <person name="Detter J.C."/>
            <person name="Han C."/>
            <person name="Tapia R."/>
            <person name="Daligault H."/>
            <person name="Chen A."/>
            <person name="Krypides N."/>
            <person name="Mavromatis K."/>
            <person name="Markowitz V."/>
            <person name="Szeto E."/>
            <person name="Ivanova N."/>
            <person name="Ovchinnikova G."/>
            <person name="Pagani I."/>
            <person name="Pati A."/>
            <person name="Goodwin L."/>
            <person name="Peters L."/>
            <person name="Pitluck S."/>
            <person name="Woyke T."/>
            <person name="Kerfeld C."/>
        </authorList>
    </citation>
    <scope>NUCLEOTIDE SEQUENCE [LARGE SCALE GENOMIC DNA]</scope>
    <source>
        <strain evidence="13">PCC 8305</strain>
    </source>
</reference>
<feature type="coiled-coil region" evidence="8">
    <location>
        <begin position="823"/>
        <end position="864"/>
    </location>
</feature>
<evidence type="ECO:0000256" key="5">
    <source>
        <dbReference type="ARBA" id="ARBA00022840"/>
    </source>
</evidence>
<dbReference type="SMART" id="SM00240">
    <property type="entry name" value="FHA"/>
    <property type="match status" value="2"/>
</dbReference>
<protein>
    <submittedName>
        <fullName evidence="13">ABC-type multidrug transport system, ATPase component</fullName>
    </submittedName>
</protein>
<keyword evidence="7 10" id="KW-0472">Membrane</keyword>
<dbReference type="eggNOG" id="COG1716">
    <property type="taxonomic scope" value="Bacteria"/>
</dbReference>
<evidence type="ECO:0000256" key="10">
    <source>
        <dbReference type="SAM" id="Phobius"/>
    </source>
</evidence>
<evidence type="ECO:0000313" key="14">
    <source>
        <dbReference type="Proteomes" id="UP000010482"/>
    </source>
</evidence>
<dbReference type="PROSITE" id="PS50893">
    <property type="entry name" value="ABC_TRANSPORTER_2"/>
    <property type="match status" value="1"/>
</dbReference>
<dbReference type="Pfam" id="PF00005">
    <property type="entry name" value="ABC_tran"/>
    <property type="match status" value="1"/>
</dbReference>
<dbReference type="InterPro" id="IPR013525">
    <property type="entry name" value="ABC2_TM"/>
</dbReference>